<evidence type="ECO:0000256" key="11">
    <source>
        <dbReference type="ARBA" id="ARBA00034617"/>
    </source>
</evidence>
<evidence type="ECO:0000313" key="17">
    <source>
        <dbReference type="EMBL" id="TPX37596.1"/>
    </source>
</evidence>
<reference evidence="17 18" key="1">
    <citation type="journal article" date="2019" name="Sci. Rep.">
        <title>Comparative genomics of chytrid fungi reveal insights into the obligate biotrophic and pathogenic lifestyle of Synchytrium endobioticum.</title>
        <authorList>
            <person name="van de Vossenberg B.T.L.H."/>
            <person name="Warris S."/>
            <person name="Nguyen H.D.T."/>
            <person name="van Gent-Pelzer M.P.E."/>
            <person name="Joly D.L."/>
            <person name="van de Geest H.C."/>
            <person name="Bonants P.J.M."/>
            <person name="Smith D.S."/>
            <person name="Levesque C.A."/>
            <person name="van der Lee T.A.J."/>
        </authorList>
    </citation>
    <scope>NUCLEOTIDE SEQUENCE [LARGE SCALE GENOMIC DNA]</scope>
    <source>
        <strain evidence="17 18">JEL517</strain>
    </source>
</reference>
<dbReference type="InterPro" id="IPR004589">
    <property type="entry name" value="DNA_helicase_ATP-dep_RecQ"/>
</dbReference>
<protein>
    <recommendedName>
        <fullName evidence="13">ATP-dependent DNA helicase</fullName>
        <ecNumber evidence="13">5.6.2.4</ecNumber>
    </recommendedName>
</protein>
<dbReference type="FunFam" id="3.40.50.300:FF:000444">
    <property type="entry name" value="ATP-dependent DNA helicase"/>
    <property type="match status" value="1"/>
</dbReference>
<dbReference type="PANTHER" id="PTHR13710:SF152">
    <property type="entry name" value="ATP-DEPENDENT DNA HELICASE Q5"/>
    <property type="match status" value="1"/>
</dbReference>
<dbReference type="CDD" id="cd17920">
    <property type="entry name" value="DEXHc_RecQ"/>
    <property type="match status" value="1"/>
</dbReference>
<gene>
    <name evidence="17" type="ORF">SmJEL517_g00657</name>
</gene>
<evidence type="ECO:0000259" key="15">
    <source>
        <dbReference type="PROSITE" id="PS51192"/>
    </source>
</evidence>
<dbReference type="SUPFAM" id="SSF52540">
    <property type="entry name" value="P-loop containing nucleoside triphosphate hydrolases"/>
    <property type="match status" value="1"/>
</dbReference>
<keyword evidence="6 13" id="KW-0347">Helicase</keyword>
<dbReference type="Gene3D" id="3.40.50.300">
    <property type="entry name" value="P-loop containing nucleotide triphosphate hydrolases"/>
    <property type="match status" value="2"/>
</dbReference>
<evidence type="ECO:0000256" key="5">
    <source>
        <dbReference type="ARBA" id="ARBA00022801"/>
    </source>
</evidence>
<comment type="subcellular location">
    <subcellularLocation>
        <location evidence="1 13">Nucleus</location>
    </subcellularLocation>
</comment>
<organism evidence="17 18">
    <name type="scientific">Synchytrium microbalum</name>
    <dbReference type="NCBI Taxonomy" id="1806994"/>
    <lineage>
        <taxon>Eukaryota</taxon>
        <taxon>Fungi</taxon>
        <taxon>Fungi incertae sedis</taxon>
        <taxon>Chytridiomycota</taxon>
        <taxon>Chytridiomycota incertae sedis</taxon>
        <taxon>Chytridiomycetes</taxon>
        <taxon>Synchytriales</taxon>
        <taxon>Synchytriaceae</taxon>
        <taxon>Synchytrium</taxon>
    </lineage>
</organism>
<keyword evidence="5 13" id="KW-0378">Hydrolase</keyword>
<keyword evidence="18" id="KW-1185">Reference proteome</keyword>
<comment type="caution">
    <text evidence="17">The sequence shown here is derived from an EMBL/GenBank/DDBJ whole genome shotgun (WGS) entry which is preliminary data.</text>
</comment>
<dbReference type="SMART" id="SM00490">
    <property type="entry name" value="HELICc"/>
    <property type="match status" value="1"/>
</dbReference>
<dbReference type="PROSITE" id="PS00690">
    <property type="entry name" value="DEAH_ATP_HELICASE"/>
    <property type="match status" value="1"/>
</dbReference>
<proteinExistence type="inferred from homology"/>
<dbReference type="Proteomes" id="UP000319731">
    <property type="component" value="Unassembled WGS sequence"/>
</dbReference>
<sequence length="759" mass="84371">MSRKPALKGLTSSSTGTGRHITDFFSKPTLAPPQSSSTATLPIPSLPGSSSNANMDQEAAIFKTLKKVFKLKEFRGAQLNIVKATLAKRDVFVLMATGGGKSLTFQLPAMLDTGVTLVVSPLISLIQNQVNALKAIGVACSALNSSLKESERKAVYSDLSMQKPRVKLLYVTPELMATDGFRATVMKLYKAGNLARLVVDEAHCISQWGHDFRSQYRRLNYFKDTFPTLPVMALTASATDEVQKDIIQQLHLKDPYMVKSTFNRPNLHYEVRFKPVNNDPFDDILQMLQQQYNWREDRLKKTGLDERPSALCGIIYCATRKGCEQLAERLSEKNVNAKAYHGGMAAKSRTQILQDWINTTARVDQKGDKVDIVCATISFGMGIDRPDVRFVIHHDMPKSLEGYYQESGRAGRDGELSRCIVYYSREDRDKALFLLQAGKYGDSGYGDSGNGSEDKVDGIQSLHSFNQMAAFCEDVAQCRHAFIYFGEEVPSTAEGIEKLCGNQCDVCKDPVKVQKAFKQAYPVDDDEKRPYKRDLDEGVFRMVDGSLARKRPGPDDDGGSGYGRYNNGKHPRTRAEDVEDFDDIDPDDRPSAGGFSSSNTTMSGFVSARSLKPQTTMEIIAAKKSIFGKGHLVTKPTTLGKSQKHHQIIEHPSHAAINITLELRERAYEKLVEAMTKAYPITNDKFWEPVGSNLRIAVLESASASIESRCYTTSNNSNMYKSAYTNRLLAANRLQQGQDSPNNQPLIQAVEEAKKRVMS</sequence>
<evidence type="ECO:0000256" key="9">
    <source>
        <dbReference type="ARBA" id="ARBA00023235"/>
    </source>
</evidence>
<dbReference type="InterPro" id="IPR002464">
    <property type="entry name" value="DNA/RNA_helicase_DEAH_CS"/>
</dbReference>
<evidence type="ECO:0000256" key="7">
    <source>
        <dbReference type="ARBA" id="ARBA00022840"/>
    </source>
</evidence>
<keyword evidence="8" id="KW-0238">DNA-binding</keyword>
<dbReference type="GO" id="GO:0009378">
    <property type="term" value="F:four-way junction helicase activity"/>
    <property type="evidence" value="ECO:0007669"/>
    <property type="project" value="TreeGrafter"/>
</dbReference>
<dbReference type="InterPro" id="IPR032284">
    <property type="entry name" value="RecQ_Zn-bd"/>
</dbReference>
<dbReference type="GO" id="GO:0005634">
    <property type="term" value="C:nucleus"/>
    <property type="evidence" value="ECO:0007669"/>
    <property type="project" value="UniProtKB-SubCell"/>
</dbReference>
<dbReference type="GO" id="GO:0005737">
    <property type="term" value="C:cytoplasm"/>
    <property type="evidence" value="ECO:0007669"/>
    <property type="project" value="TreeGrafter"/>
</dbReference>
<keyword evidence="4 13" id="KW-0547">Nucleotide-binding</keyword>
<dbReference type="CDD" id="cd18794">
    <property type="entry name" value="SF2_C_RecQ"/>
    <property type="match status" value="1"/>
</dbReference>
<comment type="similarity">
    <text evidence="2 13">Belongs to the helicase family. RecQ subfamily.</text>
</comment>
<feature type="domain" description="Helicase ATP-binding" evidence="15">
    <location>
        <begin position="82"/>
        <end position="256"/>
    </location>
</feature>
<evidence type="ECO:0000256" key="1">
    <source>
        <dbReference type="ARBA" id="ARBA00004123"/>
    </source>
</evidence>
<feature type="region of interest" description="Disordered" evidence="14">
    <location>
        <begin position="543"/>
        <end position="600"/>
    </location>
</feature>
<dbReference type="GeneID" id="42001883"/>
<dbReference type="EC" id="5.6.2.4" evidence="13"/>
<dbReference type="GO" id="GO:0046872">
    <property type="term" value="F:metal ion binding"/>
    <property type="evidence" value="ECO:0007669"/>
    <property type="project" value="UniProtKB-KW"/>
</dbReference>
<dbReference type="Pfam" id="PF16124">
    <property type="entry name" value="RecQ_Zn_bind"/>
    <property type="match status" value="1"/>
</dbReference>
<dbReference type="PROSITE" id="PS51194">
    <property type="entry name" value="HELICASE_CTER"/>
    <property type="match status" value="1"/>
</dbReference>
<evidence type="ECO:0000259" key="16">
    <source>
        <dbReference type="PROSITE" id="PS51194"/>
    </source>
</evidence>
<evidence type="ECO:0000256" key="2">
    <source>
        <dbReference type="ARBA" id="ARBA00005446"/>
    </source>
</evidence>
<keyword evidence="3" id="KW-0479">Metal-binding</keyword>
<dbReference type="AlphaFoldDB" id="A0A507CHM3"/>
<evidence type="ECO:0000256" key="8">
    <source>
        <dbReference type="ARBA" id="ARBA00023125"/>
    </source>
</evidence>
<evidence type="ECO:0000256" key="13">
    <source>
        <dbReference type="RuleBase" id="RU364117"/>
    </source>
</evidence>
<feature type="compositionally biased region" description="Acidic residues" evidence="14">
    <location>
        <begin position="577"/>
        <end position="586"/>
    </location>
</feature>
<evidence type="ECO:0000256" key="12">
    <source>
        <dbReference type="ARBA" id="ARBA00049360"/>
    </source>
</evidence>
<dbReference type="InterPro" id="IPR011545">
    <property type="entry name" value="DEAD/DEAH_box_helicase_dom"/>
</dbReference>
<keyword evidence="7 13" id="KW-0067">ATP-binding</keyword>
<dbReference type="GO" id="GO:0000724">
    <property type="term" value="P:double-strand break repair via homologous recombination"/>
    <property type="evidence" value="ECO:0007669"/>
    <property type="project" value="TreeGrafter"/>
</dbReference>
<dbReference type="GO" id="GO:0005694">
    <property type="term" value="C:chromosome"/>
    <property type="evidence" value="ECO:0007669"/>
    <property type="project" value="TreeGrafter"/>
</dbReference>
<evidence type="ECO:0000256" key="3">
    <source>
        <dbReference type="ARBA" id="ARBA00022723"/>
    </source>
</evidence>
<dbReference type="GO" id="GO:0016887">
    <property type="term" value="F:ATP hydrolysis activity"/>
    <property type="evidence" value="ECO:0007669"/>
    <property type="project" value="RHEA"/>
</dbReference>
<dbReference type="Pfam" id="PF00271">
    <property type="entry name" value="Helicase_C"/>
    <property type="match status" value="1"/>
</dbReference>
<dbReference type="GO" id="GO:0005524">
    <property type="term" value="F:ATP binding"/>
    <property type="evidence" value="ECO:0007669"/>
    <property type="project" value="UniProtKB-KW"/>
</dbReference>
<evidence type="ECO:0000313" key="18">
    <source>
        <dbReference type="Proteomes" id="UP000319731"/>
    </source>
</evidence>
<comment type="catalytic activity">
    <reaction evidence="12 13">
        <text>ATP + H2O = ADP + phosphate + H(+)</text>
        <dbReference type="Rhea" id="RHEA:13065"/>
        <dbReference type="ChEBI" id="CHEBI:15377"/>
        <dbReference type="ChEBI" id="CHEBI:15378"/>
        <dbReference type="ChEBI" id="CHEBI:30616"/>
        <dbReference type="ChEBI" id="CHEBI:43474"/>
        <dbReference type="ChEBI" id="CHEBI:456216"/>
    </reaction>
</comment>
<dbReference type="PANTHER" id="PTHR13710">
    <property type="entry name" value="DNA HELICASE RECQ FAMILY MEMBER"/>
    <property type="match status" value="1"/>
</dbReference>
<dbReference type="SMART" id="SM00487">
    <property type="entry name" value="DEXDc"/>
    <property type="match status" value="1"/>
</dbReference>
<dbReference type="InterPro" id="IPR014001">
    <property type="entry name" value="Helicase_ATP-bd"/>
</dbReference>
<dbReference type="GO" id="GO:0043138">
    <property type="term" value="F:3'-5' DNA helicase activity"/>
    <property type="evidence" value="ECO:0007669"/>
    <property type="project" value="UniProtKB-EC"/>
</dbReference>
<dbReference type="EMBL" id="QEAO01000002">
    <property type="protein sequence ID" value="TPX37596.1"/>
    <property type="molecule type" value="Genomic_DNA"/>
</dbReference>
<accession>A0A507CHM3</accession>
<keyword evidence="10 13" id="KW-0539">Nucleus</keyword>
<feature type="region of interest" description="Disordered" evidence="14">
    <location>
        <begin position="1"/>
        <end position="50"/>
    </location>
</feature>
<dbReference type="OrthoDB" id="10261556at2759"/>
<feature type="domain" description="Helicase C-terminal" evidence="16">
    <location>
        <begin position="303"/>
        <end position="457"/>
    </location>
</feature>
<dbReference type="Pfam" id="PF00270">
    <property type="entry name" value="DEAD"/>
    <property type="match status" value="1"/>
</dbReference>
<dbReference type="InterPro" id="IPR001650">
    <property type="entry name" value="Helicase_C-like"/>
</dbReference>
<evidence type="ECO:0000256" key="6">
    <source>
        <dbReference type="ARBA" id="ARBA00022806"/>
    </source>
</evidence>
<keyword evidence="9" id="KW-0413">Isomerase</keyword>
<dbReference type="PROSITE" id="PS51192">
    <property type="entry name" value="HELICASE_ATP_BIND_1"/>
    <property type="match status" value="1"/>
</dbReference>
<comment type="catalytic activity">
    <reaction evidence="11 13">
        <text>Couples ATP hydrolysis with the unwinding of duplex DNA by translocating in the 3'-5' direction.</text>
        <dbReference type="EC" id="5.6.2.4"/>
    </reaction>
</comment>
<name>A0A507CHM3_9FUNG</name>
<evidence type="ECO:0000256" key="10">
    <source>
        <dbReference type="ARBA" id="ARBA00023242"/>
    </source>
</evidence>
<dbReference type="STRING" id="1806994.A0A507CHM3"/>
<evidence type="ECO:0000256" key="14">
    <source>
        <dbReference type="SAM" id="MobiDB-lite"/>
    </source>
</evidence>
<dbReference type="NCBIfam" id="TIGR00614">
    <property type="entry name" value="recQ_fam"/>
    <property type="match status" value="1"/>
</dbReference>
<dbReference type="GO" id="GO:0003677">
    <property type="term" value="F:DNA binding"/>
    <property type="evidence" value="ECO:0007669"/>
    <property type="project" value="UniProtKB-KW"/>
</dbReference>
<evidence type="ECO:0000256" key="4">
    <source>
        <dbReference type="ARBA" id="ARBA00022741"/>
    </source>
</evidence>
<dbReference type="RefSeq" id="XP_031027507.1">
    <property type="nucleotide sequence ID" value="XM_031166586.1"/>
</dbReference>
<dbReference type="InterPro" id="IPR027417">
    <property type="entry name" value="P-loop_NTPase"/>
</dbReference>